<dbReference type="AlphaFoldDB" id="A0A5J4LAZ7"/>
<keyword evidence="3" id="KW-1133">Transmembrane helix</keyword>
<reference evidence="6" key="1">
    <citation type="submission" date="2019-10" db="EMBL/GenBank/DDBJ databases">
        <title>Metagenomic sequencing of thiosulfate-disproportionating enrichment culture.</title>
        <authorList>
            <person name="Umezawa K."/>
            <person name="Kojima H."/>
            <person name="Fukui M."/>
        </authorList>
    </citation>
    <scope>NUCLEOTIDE SEQUENCE</scope>
    <source>
        <strain evidence="6">45J</strain>
    </source>
</reference>
<comment type="similarity">
    <text evidence="2">Belongs to the methyl-accepting chemotaxis (MCP) protein family.</text>
</comment>
<dbReference type="InterPro" id="IPR004089">
    <property type="entry name" value="MCPsignal_dom"/>
</dbReference>
<feature type="domain" description="Methyl-accepting transducer" evidence="4">
    <location>
        <begin position="258"/>
        <end position="494"/>
    </location>
</feature>
<dbReference type="PROSITE" id="PS50111">
    <property type="entry name" value="CHEMOTAXIS_TRANSDUC_2"/>
    <property type="match status" value="1"/>
</dbReference>
<dbReference type="PANTHER" id="PTHR32089:SF112">
    <property type="entry name" value="LYSOZYME-LIKE PROTEIN-RELATED"/>
    <property type="match status" value="1"/>
</dbReference>
<dbReference type="Pfam" id="PF00672">
    <property type="entry name" value="HAMP"/>
    <property type="match status" value="1"/>
</dbReference>
<keyword evidence="3" id="KW-0812">Transmembrane</keyword>
<feature type="domain" description="HAMP" evidence="5">
    <location>
        <begin position="201"/>
        <end position="253"/>
    </location>
</feature>
<evidence type="ECO:0000256" key="2">
    <source>
        <dbReference type="ARBA" id="ARBA00029447"/>
    </source>
</evidence>
<dbReference type="Gene3D" id="1.10.287.950">
    <property type="entry name" value="Methyl-accepting chemotaxis protein"/>
    <property type="match status" value="1"/>
</dbReference>
<sequence>MNLKDVSLKNKVVVPIAVMVTIGIIVTIIVTTGRTKDIVIDEAKNTTLTGYRDTVLNALTTMMITGNIKEAKTPFLEQMSHVADVHVIRAEVLDNDYGKGKPEEYPKDTLEREVIDKGIEKVFLDGEHLRGIFPYIAKSNYMGRNCLNCHNVKEGTVLGAISIKIPLIRSFATIRSARNLYFGLGLIGILSVTVAIFFLVTIAFRPLSQLIEKVRQLSEGDLTATIDYDNKDEIGALAHDMNRMIKSFNSMINSILTASNNVVSTVDILKAMAGKTADGAKTQSGQAHQIATAAEEMSQTITDIAKNASVASESSAEAMEIADSGKQITDTTVETINEVNISTAELSKMVERLNSRVIEIGGIVTVIKDIADQTNLLALNAAIEAARAGEQGRGFAVVADEVRKLAERTIKATTEISEKIGVVQTESEQTAKSMSSSTKGITKAVGHVRNLKNVLDTIVESVQKVRDQITQIATAVDEQSAASEEVAKNIEKTSVIAKDMEKMADDVMQEVDALANIADELKSSTAGFKTRE</sequence>
<dbReference type="PANTHER" id="PTHR32089">
    <property type="entry name" value="METHYL-ACCEPTING CHEMOTAXIS PROTEIN MCPB"/>
    <property type="match status" value="1"/>
</dbReference>
<dbReference type="GO" id="GO:0007165">
    <property type="term" value="P:signal transduction"/>
    <property type="evidence" value="ECO:0007669"/>
    <property type="project" value="UniProtKB-KW"/>
</dbReference>
<feature type="transmembrane region" description="Helical" evidence="3">
    <location>
        <begin position="12"/>
        <end position="30"/>
    </location>
</feature>
<keyword evidence="3" id="KW-0472">Membrane</keyword>
<dbReference type="SUPFAM" id="SSF58104">
    <property type="entry name" value="Methyl-accepting chemotaxis protein (MCP) signaling domain"/>
    <property type="match status" value="1"/>
</dbReference>
<dbReference type="SMART" id="SM00304">
    <property type="entry name" value="HAMP"/>
    <property type="match status" value="1"/>
</dbReference>
<dbReference type="CDD" id="cd06225">
    <property type="entry name" value="HAMP"/>
    <property type="match status" value="1"/>
</dbReference>
<dbReference type="GO" id="GO:0016020">
    <property type="term" value="C:membrane"/>
    <property type="evidence" value="ECO:0007669"/>
    <property type="project" value="InterPro"/>
</dbReference>
<proteinExistence type="inferred from homology"/>
<dbReference type="CDD" id="cd11386">
    <property type="entry name" value="MCP_signal"/>
    <property type="match status" value="1"/>
</dbReference>
<evidence type="ECO:0000313" key="6">
    <source>
        <dbReference type="EMBL" id="GER94736.1"/>
    </source>
</evidence>
<protein>
    <submittedName>
        <fullName evidence="6">Methyl-accepting chemotaxis protein</fullName>
    </submittedName>
</protein>
<evidence type="ECO:0000259" key="5">
    <source>
        <dbReference type="PROSITE" id="PS50885"/>
    </source>
</evidence>
<organism evidence="6">
    <name type="scientific">hot springs metagenome</name>
    <dbReference type="NCBI Taxonomy" id="433727"/>
    <lineage>
        <taxon>unclassified sequences</taxon>
        <taxon>metagenomes</taxon>
        <taxon>ecological metagenomes</taxon>
    </lineage>
</organism>
<dbReference type="PROSITE" id="PS50885">
    <property type="entry name" value="HAMP"/>
    <property type="match status" value="1"/>
</dbReference>
<name>A0A5J4LAZ7_9ZZZZ</name>
<keyword evidence="1" id="KW-0807">Transducer</keyword>
<evidence type="ECO:0000256" key="3">
    <source>
        <dbReference type="SAM" id="Phobius"/>
    </source>
</evidence>
<comment type="caution">
    <text evidence="6">The sequence shown here is derived from an EMBL/GenBank/DDBJ whole genome shotgun (WGS) entry which is preliminary data.</text>
</comment>
<dbReference type="EMBL" id="BLAB01000001">
    <property type="protein sequence ID" value="GER94736.1"/>
    <property type="molecule type" value="Genomic_DNA"/>
</dbReference>
<dbReference type="InterPro" id="IPR003660">
    <property type="entry name" value="HAMP_dom"/>
</dbReference>
<gene>
    <name evidence="6" type="ORF">A45J_2500</name>
</gene>
<accession>A0A5J4LAZ7</accession>
<dbReference type="Pfam" id="PF00015">
    <property type="entry name" value="MCPsignal"/>
    <property type="match status" value="1"/>
</dbReference>
<evidence type="ECO:0000256" key="1">
    <source>
        <dbReference type="ARBA" id="ARBA00023224"/>
    </source>
</evidence>
<dbReference type="SMART" id="SM00283">
    <property type="entry name" value="MA"/>
    <property type="match status" value="1"/>
</dbReference>
<dbReference type="FunFam" id="1.10.287.950:FF:000001">
    <property type="entry name" value="Methyl-accepting chemotaxis sensory transducer"/>
    <property type="match status" value="1"/>
</dbReference>
<evidence type="ECO:0000259" key="4">
    <source>
        <dbReference type="PROSITE" id="PS50111"/>
    </source>
</evidence>
<feature type="transmembrane region" description="Helical" evidence="3">
    <location>
        <begin position="180"/>
        <end position="204"/>
    </location>
</feature>